<dbReference type="CDD" id="cd00397">
    <property type="entry name" value="DNA_BRE_C"/>
    <property type="match status" value="1"/>
</dbReference>
<dbReference type="InterPro" id="IPR050090">
    <property type="entry name" value="Tyrosine_recombinase_XerCD"/>
</dbReference>
<dbReference type="PROSITE" id="PS51898">
    <property type="entry name" value="TYR_RECOMBINASE"/>
    <property type="match status" value="1"/>
</dbReference>
<gene>
    <name evidence="7" type="ORF">ORJ04_12215</name>
</gene>
<feature type="domain" description="Core-binding (CB)" evidence="6">
    <location>
        <begin position="1"/>
        <end position="83"/>
    </location>
</feature>
<dbReference type="PANTHER" id="PTHR30349">
    <property type="entry name" value="PHAGE INTEGRASE-RELATED"/>
    <property type="match status" value="1"/>
</dbReference>
<dbReference type="PANTHER" id="PTHR30349:SF90">
    <property type="entry name" value="TYROSINE RECOMBINASE XERD"/>
    <property type="match status" value="1"/>
</dbReference>
<organism evidence="7 8">
    <name type="scientific">Rheinheimera baltica</name>
    <dbReference type="NCBI Taxonomy" id="67576"/>
    <lineage>
        <taxon>Bacteria</taxon>
        <taxon>Pseudomonadati</taxon>
        <taxon>Pseudomonadota</taxon>
        <taxon>Gammaproteobacteria</taxon>
        <taxon>Chromatiales</taxon>
        <taxon>Chromatiaceae</taxon>
        <taxon>Rheinheimera</taxon>
    </lineage>
</organism>
<proteinExistence type="predicted"/>
<dbReference type="Proteomes" id="UP001231109">
    <property type="component" value="Unassembled WGS sequence"/>
</dbReference>
<evidence type="ECO:0000313" key="8">
    <source>
        <dbReference type="Proteomes" id="UP001231109"/>
    </source>
</evidence>
<keyword evidence="1" id="KW-0229">DNA integration</keyword>
<evidence type="ECO:0000259" key="6">
    <source>
        <dbReference type="PROSITE" id="PS51900"/>
    </source>
</evidence>
<dbReference type="InterPro" id="IPR044068">
    <property type="entry name" value="CB"/>
</dbReference>
<dbReference type="PROSITE" id="PS51900">
    <property type="entry name" value="CB"/>
    <property type="match status" value="1"/>
</dbReference>
<keyword evidence="2 4" id="KW-0238">DNA-binding</keyword>
<dbReference type="InterPro" id="IPR013762">
    <property type="entry name" value="Integrase-like_cat_sf"/>
</dbReference>
<dbReference type="SUPFAM" id="SSF56349">
    <property type="entry name" value="DNA breaking-rejoining enzymes"/>
    <property type="match status" value="1"/>
</dbReference>
<dbReference type="EMBL" id="JAPJDZ010000029">
    <property type="protein sequence ID" value="MDP5136713.1"/>
    <property type="molecule type" value="Genomic_DNA"/>
</dbReference>
<dbReference type="InterPro" id="IPR002104">
    <property type="entry name" value="Integrase_catalytic"/>
</dbReference>
<dbReference type="Gene3D" id="1.10.443.10">
    <property type="entry name" value="Intergrase catalytic core"/>
    <property type="match status" value="1"/>
</dbReference>
<protein>
    <submittedName>
        <fullName evidence="7">Site-specific integrase</fullName>
    </submittedName>
</protein>
<comment type="caution">
    <text evidence="7">The sequence shown here is derived from an EMBL/GenBank/DDBJ whole genome shotgun (WGS) entry which is preliminary data.</text>
</comment>
<dbReference type="RefSeq" id="WP_305976168.1">
    <property type="nucleotide sequence ID" value="NZ_JAPJDZ010000029.1"/>
</dbReference>
<accession>A0ABT9I0K0</accession>
<evidence type="ECO:0000259" key="5">
    <source>
        <dbReference type="PROSITE" id="PS51898"/>
    </source>
</evidence>
<reference evidence="7 8" key="1">
    <citation type="submission" date="2022-11" db="EMBL/GenBank/DDBJ databases">
        <title>Viruses from the air-sea interface of a natural surface slick.</title>
        <authorList>
            <person name="Rahlff J."/>
            <person name="Holmfeldt K."/>
        </authorList>
    </citation>
    <scope>NUCLEOTIDE SEQUENCE [LARGE SCALE GENOMIC DNA]</scope>
    <source>
        <strain evidence="7 8">SMS4</strain>
    </source>
</reference>
<evidence type="ECO:0000256" key="2">
    <source>
        <dbReference type="ARBA" id="ARBA00023125"/>
    </source>
</evidence>
<keyword evidence="8" id="KW-1185">Reference proteome</keyword>
<keyword evidence="3" id="KW-0233">DNA recombination</keyword>
<name>A0ABT9I0K0_9GAMM</name>
<dbReference type="Pfam" id="PF00589">
    <property type="entry name" value="Phage_integrase"/>
    <property type="match status" value="1"/>
</dbReference>
<evidence type="ECO:0000256" key="1">
    <source>
        <dbReference type="ARBA" id="ARBA00022908"/>
    </source>
</evidence>
<evidence type="ECO:0000256" key="4">
    <source>
        <dbReference type="PROSITE-ProRule" id="PRU01248"/>
    </source>
</evidence>
<dbReference type="InterPro" id="IPR011010">
    <property type="entry name" value="DNA_brk_join_enz"/>
</dbReference>
<evidence type="ECO:0000256" key="3">
    <source>
        <dbReference type="ARBA" id="ARBA00023172"/>
    </source>
</evidence>
<feature type="domain" description="Tyr recombinase" evidence="5">
    <location>
        <begin position="107"/>
        <end position="292"/>
    </location>
</feature>
<evidence type="ECO:0000313" key="7">
    <source>
        <dbReference type="EMBL" id="MDP5136713.1"/>
    </source>
</evidence>
<sequence>MSTACPCALYLGRLSPTSRSSIASQLKSVAKLMNWPDDYGPYFAKIDYQQALVIRAVLINAGWQPRSVNRAMIAIRGIVKVAVMLGTVDQREAAHIATIDRLKHPEHQGSPLSTKQVNQLFTLLERGRSAVAKRNVAIFALLLGTGLRRSELVSLILSDYNRRDHTLLVRHGKGNKSRLLFLPKWCQEHLAEWLKIRRLDDGYLLCKTYTSGKVVLDIGLTVSAVYRLIKDKLAAIGVPNASPHDMRRTFITRLLEQNVDINTVRQMAGHADISTTTVYDKRDHQFMKSAAHTLCYKSAGGEHDNAP</sequence>